<evidence type="ECO:0000313" key="6">
    <source>
        <dbReference type="Proteomes" id="UP000504628"/>
    </source>
</evidence>
<dbReference type="Proteomes" id="UP000504628">
    <property type="component" value="Chromosome 3"/>
</dbReference>
<evidence type="ECO:0000256" key="3">
    <source>
        <dbReference type="SAM" id="MobiDB-lite"/>
    </source>
</evidence>
<sequence>MGPGWLPPGLALVLALAVGSQPQEQLPRESQNLNWNKFSGFWYILAVASDTRGLLPGGDRRKLGASLVQVREVGRLKVVLALNGVQGCQSHTLILRKDRKKAVFRNTPKGVQGFRVLSTDYSYGVVDLRLGRAGRTSRTLLLFSRQNVSSFPSVRKFIDICEILELARGATILPKDGNAHWSAPTRAAGGWEVTTPLREDPMPPCRLARCPPAPTRPSPRASALWLEDGFAVGGAPDVGGGRWSGNRGEQPERPANAAPPLSPALPSPAASCARTIMP</sequence>
<dbReference type="InterPro" id="IPR002345">
    <property type="entry name" value="Lipocalin"/>
</dbReference>
<dbReference type="InterPro" id="IPR022272">
    <property type="entry name" value="Lipocalin_CS"/>
</dbReference>
<dbReference type="CTD" id="414332"/>
<dbReference type="GeneID" id="114510947"/>
<proteinExistence type="inferred from homology"/>
<dbReference type="PANTHER" id="PTHR11430">
    <property type="entry name" value="LIPOCALIN"/>
    <property type="match status" value="1"/>
</dbReference>
<dbReference type="GO" id="GO:0036094">
    <property type="term" value="F:small molecule binding"/>
    <property type="evidence" value="ECO:0007669"/>
    <property type="project" value="InterPro"/>
</dbReference>
<organism evidence="6 7">
    <name type="scientific">Phyllostomus discolor</name>
    <name type="common">pale spear-nosed bat</name>
    <dbReference type="NCBI Taxonomy" id="89673"/>
    <lineage>
        <taxon>Eukaryota</taxon>
        <taxon>Metazoa</taxon>
        <taxon>Chordata</taxon>
        <taxon>Craniata</taxon>
        <taxon>Vertebrata</taxon>
        <taxon>Euteleostomi</taxon>
        <taxon>Mammalia</taxon>
        <taxon>Eutheria</taxon>
        <taxon>Laurasiatheria</taxon>
        <taxon>Chiroptera</taxon>
        <taxon>Yangochiroptera</taxon>
        <taxon>Phyllostomidae</taxon>
        <taxon>Phyllostominae</taxon>
        <taxon>Phyllostomus</taxon>
    </lineage>
</organism>
<dbReference type="SUPFAM" id="SSF50814">
    <property type="entry name" value="Lipocalins"/>
    <property type="match status" value="1"/>
</dbReference>
<keyword evidence="4" id="KW-0732">Signal</keyword>
<dbReference type="KEGG" id="pdic:114510947"/>
<evidence type="ECO:0000256" key="1">
    <source>
        <dbReference type="ARBA" id="ARBA00006889"/>
    </source>
</evidence>
<dbReference type="InterPro" id="IPR000566">
    <property type="entry name" value="Lipocln_cytosolic_FA-bd_dom"/>
</dbReference>
<dbReference type="InParanoid" id="A0A6J2MYR8"/>
<dbReference type="RefSeq" id="XP_028385327.1">
    <property type="nucleotide sequence ID" value="XM_028529526.2"/>
</dbReference>
<evidence type="ECO:0000256" key="2">
    <source>
        <dbReference type="RuleBase" id="RU003695"/>
    </source>
</evidence>
<evidence type="ECO:0000259" key="5">
    <source>
        <dbReference type="Pfam" id="PF00061"/>
    </source>
</evidence>
<dbReference type="Pfam" id="PF00061">
    <property type="entry name" value="Lipocalin"/>
    <property type="match status" value="1"/>
</dbReference>
<gene>
    <name evidence="7" type="primary">LCN10</name>
</gene>
<feature type="region of interest" description="Disordered" evidence="3">
    <location>
        <begin position="236"/>
        <end position="278"/>
    </location>
</feature>
<keyword evidence="6" id="KW-1185">Reference proteome</keyword>
<protein>
    <submittedName>
        <fullName evidence="7">Epididymal-specific lipocalin-10</fullName>
    </submittedName>
</protein>
<name>A0A6J2MYR8_9CHIR</name>
<accession>A0A6J2MYR8</accession>
<dbReference type="PROSITE" id="PS00213">
    <property type="entry name" value="LIPOCALIN"/>
    <property type="match status" value="1"/>
</dbReference>
<feature type="domain" description="Lipocalin/cytosolic fatty-acid binding" evidence="5">
    <location>
        <begin position="39"/>
        <end position="162"/>
    </location>
</feature>
<dbReference type="PANTHER" id="PTHR11430:SF79">
    <property type="entry name" value="EPIDIDYMAL-SPECIFIC LIPOCALIN-10"/>
    <property type="match status" value="1"/>
</dbReference>
<dbReference type="InterPro" id="IPR012674">
    <property type="entry name" value="Calycin"/>
</dbReference>
<reference evidence="7" key="1">
    <citation type="submission" date="2025-08" db="UniProtKB">
        <authorList>
            <consortium name="RefSeq"/>
        </authorList>
    </citation>
    <scope>IDENTIFICATION</scope>
    <source>
        <tissue evidence="7">Muscle</tissue>
    </source>
</reference>
<feature type="signal peptide" evidence="4">
    <location>
        <begin position="1"/>
        <end position="22"/>
    </location>
</feature>
<feature type="chain" id="PRO_5026832453" evidence="4">
    <location>
        <begin position="23"/>
        <end position="278"/>
    </location>
</feature>
<comment type="similarity">
    <text evidence="1 2">Belongs to the calycin superfamily. Lipocalin family.</text>
</comment>
<evidence type="ECO:0000256" key="4">
    <source>
        <dbReference type="SAM" id="SignalP"/>
    </source>
</evidence>
<dbReference type="Gene3D" id="2.40.128.20">
    <property type="match status" value="1"/>
</dbReference>
<dbReference type="OrthoDB" id="9834950at2759"/>
<evidence type="ECO:0000313" key="7">
    <source>
        <dbReference type="RefSeq" id="XP_028385327.1"/>
    </source>
</evidence>
<dbReference type="AlphaFoldDB" id="A0A6J2MYR8"/>